<dbReference type="Pfam" id="PF01329">
    <property type="entry name" value="Pterin_4a"/>
    <property type="match status" value="1"/>
</dbReference>
<dbReference type="InterPro" id="IPR001533">
    <property type="entry name" value="Pterin_deHydtase"/>
</dbReference>
<sequence>MSEHTSERERLTDGDVQERKPQGWWGDDGKLFRLFEFDSYRQGLDFVVRVAELAEAQNHHPDITLKYKKVHVEYVTHETNSIVGGVTELDLRGAEAVNSIFELPGEALSGEG</sequence>
<protein>
    <recommendedName>
        <fullName evidence="3">4a-hydroxytetrahydrobiopterin dehydratase</fullName>
        <ecNumber evidence="3">4.2.1.96</ecNumber>
    </recommendedName>
</protein>
<evidence type="ECO:0000313" key="6">
    <source>
        <dbReference type="EMBL" id="UWX65522.1"/>
    </source>
</evidence>
<proteinExistence type="inferred from homology"/>
<dbReference type="Proteomes" id="UP001060261">
    <property type="component" value="Chromosome"/>
</dbReference>
<dbReference type="NCBIfam" id="NF002017">
    <property type="entry name" value="PRK00823.1-2"/>
    <property type="match status" value="1"/>
</dbReference>
<dbReference type="PANTHER" id="PTHR12599:SF0">
    <property type="entry name" value="PTERIN-4-ALPHA-CARBINOLAMINE DEHYDRATASE"/>
    <property type="match status" value="1"/>
</dbReference>
<reference evidence="6" key="1">
    <citation type="submission" date="2022-09" db="EMBL/GenBank/DDBJ databases">
        <title>genome sequence of Deinococcus rubellus.</title>
        <authorList>
            <person name="Srinivasan S."/>
        </authorList>
    </citation>
    <scope>NUCLEOTIDE SEQUENCE</scope>
    <source>
        <strain evidence="6">Ant6</strain>
    </source>
</reference>
<dbReference type="CDD" id="cd00488">
    <property type="entry name" value="PCD_DCoH"/>
    <property type="match status" value="1"/>
</dbReference>
<evidence type="ECO:0000256" key="1">
    <source>
        <dbReference type="ARBA" id="ARBA00001554"/>
    </source>
</evidence>
<gene>
    <name evidence="6" type="ORF">N0D28_07695</name>
</gene>
<evidence type="ECO:0000256" key="2">
    <source>
        <dbReference type="ARBA" id="ARBA00006472"/>
    </source>
</evidence>
<comment type="similarity">
    <text evidence="2">Belongs to the pterin-4-alpha-carbinolamine dehydratase family.</text>
</comment>
<evidence type="ECO:0000313" key="7">
    <source>
        <dbReference type="Proteomes" id="UP001060261"/>
    </source>
</evidence>
<dbReference type="PANTHER" id="PTHR12599">
    <property type="entry name" value="PTERIN-4-ALPHA-CARBINOLAMINE DEHYDRATASE"/>
    <property type="match status" value="1"/>
</dbReference>
<dbReference type="EMBL" id="CP104213">
    <property type="protein sequence ID" value="UWX65522.1"/>
    <property type="molecule type" value="Genomic_DNA"/>
</dbReference>
<evidence type="ECO:0000256" key="5">
    <source>
        <dbReference type="SAM" id="MobiDB-lite"/>
    </source>
</evidence>
<organism evidence="6 7">
    <name type="scientific">Deinococcus rubellus</name>
    <dbReference type="NCBI Taxonomy" id="1889240"/>
    <lineage>
        <taxon>Bacteria</taxon>
        <taxon>Thermotogati</taxon>
        <taxon>Deinococcota</taxon>
        <taxon>Deinococci</taxon>
        <taxon>Deinococcales</taxon>
        <taxon>Deinococcaceae</taxon>
        <taxon>Deinococcus</taxon>
    </lineage>
</organism>
<accession>A0ABY5YK95</accession>
<comment type="catalytic activity">
    <reaction evidence="1">
        <text>(4aS,6R)-4a-hydroxy-L-erythro-5,6,7,8-tetrahydrobiopterin = (6R)-L-erythro-6,7-dihydrobiopterin + H2O</text>
        <dbReference type="Rhea" id="RHEA:11920"/>
        <dbReference type="ChEBI" id="CHEBI:15377"/>
        <dbReference type="ChEBI" id="CHEBI:15642"/>
        <dbReference type="ChEBI" id="CHEBI:43120"/>
        <dbReference type="EC" id="4.2.1.96"/>
    </reaction>
</comment>
<dbReference type="Gene3D" id="3.30.1360.20">
    <property type="entry name" value="Transcriptional coactivator/pterin dehydratase"/>
    <property type="match status" value="1"/>
</dbReference>
<name>A0ABY5YK95_9DEIO</name>
<evidence type="ECO:0000256" key="4">
    <source>
        <dbReference type="ARBA" id="ARBA00023239"/>
    </source>
</evidence>
<dbReference type="SUPFAM" id="SSF55248">
    <property type="entry name" value="PCD-like"/>
    <property type="match status" value="1"/>
</dbReference>
<keyword evidence="4 6" id="KW-0456">Lyase</keyword>
<dbReference type="InterPro" id="IPR036428">
    <property type="entry name" value="PCD_sf"/>
</dbReference>
<dbReference type="GO" id="GO:0008124">
    <property type="term" value="F:4-alpha-hydroxytetrahydrobiopterin dehydratase activity"/>
    <property type="evidence" value="ECO:0007669"/>
    <property type="project" value="UniProtKB-EC"/>
</dbReference>
<evidence type="ECO:0000256" key="3">
    <source>
        <dbReference type="ARBA" id="ARBA00013252"/>
    </source>
</evidence>
<feature type="region of interest" description="Disordered" evidence="5">
    <location>
        <begin position="1"/>
        <end position="22"/>
    </location>
</feature>
<dbReference type="RefSeq" id="WP_260561778.1">
    <property type="nucleotide sequence ID" value="NZ_BAABEC010000189.1"/>
</dbReference>
<dbReference type="EC" id="4.2.1.96" evidence="3"/>
<keyword evidence="7" id="KW-1185">Reference proteome</keyword>